<evidence type="ECO:0000256" key="3">
    <source>
        <dbReference type="RuleBase" id="RU000363"/>
    </source>
</evidence>
<dbReference type="GO" id="GO:0016616">
    <property type="term" value="F:oxidoreductase activity, acting on the CH-OH group of donors, NAD or NADP as acceptor"/>
    <property type="evidence" value="ECO:0007669"/>
    <property type="project" value="TreeGrafter"/>
</dbReference>
<organism evidence="4 5">
    <name type="scientific">Verruconis gallopava</name>
    <dbReference type="NCBI Taxonomy" id="253628"/>
    <lineage>
        <taxon>Eukaryota</taxon>
        <taxon>Fungi</taxon>
        <taxon>Dikarya</taxon>
        <taxon>Ascomycota</taxon>
        <taxon>Pezizomycotina</taxon>
        <taxon>Dothideomycetes</taxon>
        <taxon>Pleosporomycetidae</taxon>
        <taxon>Venturiales</taxon>
        <taxon>Sympoventuriaceae</taxon>
        <taxon>Verruconis</taxon>
    </lineage>
</organism>
<dbReference type="PANTHER" id="PTHR42760">
    <property type="entry name" value="SHORT-CHAIN DEHYDROGENASES/REDUCTASES FAMILY MEMBER"/>
    <property type="match status" value="1"/>
</dbReference>
<dbReference type="VEuPathDB" id="FungiDB:PV09_00797"/>
<keyword evidence="5" id="KW-1185">Reference proteome</keyword>
<dbReference type="Proteomes" id="UP000053259">
    <property type="component" value="Unassembled WGS sequence"/>
</dbReference>
<dbReference type="FunFam" id="3.40.50.720:FF:000084">
    <property type="entry name" value="Short-chain dehydrogenase reductase"/>
    <property type="match status" value="1"/>
</dbReference>
<dbReference type="InterPro" id="IPR002347">
    <property type="entry name" value="SDR_fam"/>
</dbReference>
<dbReference type="GO" id="GO:0048038">
    <property type="term" value="F:quinone binding"/>
    <property type="evidence" value="ECO:0007669"/>
    <property type="project" value="TreeGrafter"/>
</dbReference>
<dbReference type="Pfam" id="PF00106">
    <property type="entry name" value="adh_short"/>
    <property type="match status" value="1"/>
</dbReference>
<keyword evidence="2" id="KW-0521">NADP</keyword>
<dbReference type="InParanoid" id="A0A0D2AQC9"/>
<dbReference type="Gene3D" id="3.40.50.720">
    <property type="entry name" value="NAD(P)-binding Rossmann-like Domain"/>
    <property type="match status" value="1"/>
</dbReference>
<protein>
    <recommendedName>
        <fullName evidence="6">Diacetyl reductase [(S)-acetoin forming]</fullName>
    </recommendedName>
</protein>
<dbReference type="GeneID" id="27308770"/>
<evidence type="ECO:0000313" key="4">
    <source>
        <dbReference type="EMBL" id="KIW08873.1"/>
    </source>
</evidence>
<dbReference type="InterPro" id="IPR036291">
    <property type="entry name" value="NAD(P)-bd_dom_sf"/>
</dbReference>
<dbReference type="AlphaFoldDB" id="A0A0D2AQC9"/>
<evidence type="ECO:0008006" key="6">
    <source>
        <dbReference type="Google" id="ProtNLM"/>
    </source>
</evidence>
<evidence type="ECO:0000256" key="2">
    <source>
        <dbReference type="ARBA" id="ARBA00022857"/>
    </source>
</evidence>
<name>A0A0D2AQC9_9PEZI</name>
<dbReference type="GO" id="GO:0006633">
    <property type="term" value="P:fatty acid biosynthetic process"/>
    <property type="evidence" value="ECO:0007669"/>
    <property type="project" value="TreeGrafter"/>
</dbReference>
<evidence type="ECO:0000313" key="5">
    <source>
        <dbReference type="Proteomes" id="UP000053259"/>
    </source>
</evidence>
<dbReference type="InterPro" id="IPR020904">
    <property type="entry name" value="Sc_DH/Rdtase_CS"/>
</dbReference>
<gene>
    <name evidence="4" type="ORF">PV09_00797</name>
</gene>
<reference evidence="4 5" key="1">
    <citation type="submission" date="2015-01" db="EMBL/GenBank/DDBJ databases">
        <title>The Genome Sequence of Ochroconis gallopava CBS43764.</title>
        <authorList>
            <consortium name="The Broad Institute Genomics Platform"/>
            <person name="Cuomo C."/>
            <person name="de Hoog S."/>
            <person name="Gorbushina A."/>
            <person name="Stielow B."/>
            <person name="Teixiera M."/>
            <person name="Abouelleil A."/>
            <person name="Chapman S.B."/>
            <person name="Priest M."/>
            <person name="Young S.K."/>
            <person name="Wortman J."/>
            <person name="Nusbaum C."/>
            <person name="Birren B."/>
        </authorList>
    </citation>
    <scope>NUCLEOTIDE SEQUENCE [LARGE SCALE GENOMIC DNA]</scope>
    <source>
        <strain evidence="4 5">CBS 43764</strain>
    </source>
</reference>
<dbReference type="PANTHER" id="PTHR42760:SF121">
    <property type="entry name" value="3-OXOACYL-(ACYL-CARRIER-PROTEIN) REDUCTASE"/>
    <property type="match status" value="1"/>
</dbReference>
<dbReference type="PRINTS" id="PR00081">
    <property type="entry name" value="GDHRDH"/>
</dbReference>
<sequence>MASYISLRRAVSTVHRNSNHLKLGTRAFSVTPSLNRSAIITGSSRGIGKAIALRLADDGYDICINDVMANKAGIDDVVAQIRSKGRKATGFVADVSKLSEVDDMVQHSVSELGNLDTMVANAGIAQVKALLDLNEKDLRRMFEVNVFGVYNCYVSAARQMIAQKTPGKLIGCASIVAFKPFPLLSHYSASKWAVRGLTQAMAMEMAEHKITVNCYAPGIVGTAMWELIDEQLAAKKGKKKGEMMKKYVEELTALGRASTPEDLQGLLSFLSSSDSDFMTGQTVVLDGGIIYT</sequence>
<comment type="similarity">
    <text evidence="1 3">Belongs to the short-chain dehydrogenases/reductases (SDR) family.</text>
</comment>
<dbReference type="OrthoDB" id="498125at2759"/>
<dbReference type="RefSeq" id="XP_016218742.1">
    <property type="nucleotide sequence ID" value="XM_016353589.1"/>
</dbReference>
<accession>A0A0D2AQC9</accession>
<proteinExistence type="inferred from homology"/>
<evidence type="ECO:0000256" key="1">
    <source>
        <dbReference type="ARBA" id="ARBA00006484"/>
    </source>
</evidence>
<dbReference type="EMBL" id="KN847530">
    <property type="protein sequence ID" value="KIW08873.1"/>
    <property type="molecule type" value="Genomic_DNA"/>
</dbReference>
<dbReference type="SUPFAM" id="SSF51735">
    <property type="entry name" value="NAD(P)-binding Rossmann-fold domains"/>
    <property type="match status" value="1"/>
</dbReference>
<dbReference type="PRINTS" id="PR00080">
    <property type="entry name" value="SDRFAMILY"/>
</dbReference>
<dbReference type="PROSITE" id="PS00061">
    <property type="entry name" value="ADH_SHORT"/>
    <property type="match status" value="1"/>
</dbReference>
<dbReference type="HOGENOM" id="CLU_010194_1_0_1"/>
<dbReference type="STRING" id="253628.A0A0D2AQC9"/>